<evidence type="ECO:0000313" key="2">
    <source>
        <dbReference type="Proteomes" id="UP000027265"/>
    </source>
</evidence>
<sequence length="546" mass="63232">MQNPTDYEIQDRVNCLVPTRNPVGDDEKVRFWYELQGTGPKLDPAKPVKIIRDATKWVHSDVWQEIFRSVVANVWSEMIEHFGDAAVTTFWLPAMAPLLRINRRFYVDVTVVMCQMFAWEFTGRFHQLDVSGSEDERCGFGGRKMSSLVNFHKQVDTWVSSGIQYRQARMRRCRELLVYNWGWVEEEEFLSRLSLMHSLQRLVLVDANPSKVWLVLFRLSKFKNFKHLELYSRAWDINRCPGDIPTLRPYRVLGYPKELDHFRRPPPNLKTITLDIILRDQAPHPRHNFSADGEDALDYLRILPWSELQEISFPRLSVPSSSAEEAICTLQSPFQVQHFEAEQGGQFTRFSSLLGKLPTPPHSIHQPLAQGLGHNGMYSTQPSLAKGFPYPRWPGAGFGTPSEYNLKKVVEQIPGYVQTQLEHLSYATWHRGIMDSSLVIGCFVGLKSVEICQPYHVQPAARQDWLITSSNTLSQLEKLKCVVITGVDSRKVWWECLERLVVIRGRFVADFERLLRLVVDGQVLVDGEEPFRPLLRWEKRHSDWDL</sequence>
<dbReference type="AlphaFoldDB" id="A0A067P2S3"/>
<accession>A0A067P2S3</accession>
<proteinExistence type="predicted"/>
<dbReference type="EMBL" id="KL197829">
    <property type="protein sequence ID" value="KDQ49049.1"/>
    <property type="molecule type" value="Genomic_DNA"/>
</dbReference>
<organism evidence="1 2">
    <name type="scientific">Jaapia argillacea MUCL 33604</name>
    <dbReference type="NCBI Taxonomy" id="933084"/>
    <lineage>
        <taxon>Eukaryota</taxon>
        <taxon>Fungi</taxon>
        <taxon>Dikarya</taxon>
        <taxon>Basidiomycota</taxon>
        <taxon>Agaricomycotina</taxon>
        <taxon>Agaricomycetes</taxon>
        <taxon>Agaricomycetidae</taxon>
        <taxon>Jaapiales</taxon>
        <taxon>Jaapiaceae</taxon>
        <taxon>Jaapia</taxon>
    </lineage>
</organism>
<dbReference type="HOGENOM" id="CLU_498792_0_0_1"/>
<dbReference type="InParanoid" id="A0A067P2S3"/>
<dbReference type="Proteomes" id="UP000027265">
    <property type="component" value="Unassembled WGS sequence"/>
</dbReference>
<evidence type="ECO:0000313" key="1">
    <source>
        <dbReference type="EMBL" id="KDQ49049.1"/>
    </source>
</evidence>
<name>A0A067P2S3_9AGAM</name>
<reference evidence="2" key="1">
    <citation type="journal article" date="2014" name="Proc. Natl. Acad. Sci. U.S.A.">
        <title>Extensive sampling of basidiomycete genomes demonstrates inadequacy of the white-rot/brown-rot paradigm for wood decay fungi.</title>
        <authorList>
            <person name="Riley R."/>
            <person name="Salamov A.A."/>
            <person name="Brown D.W."/>
            <person name="Nagy L.G."/>
            <person name="Floudas D."/>
            <person name="Held B.W."/>
            <person name="Levasseur A."/>
            <person name="Lombard V."/>
            <person name="Morin E."/>
            <person name="Otillar R."/>
            <person name="Lindquist E.A."/>
            <person name="Sun H."/>
            <person name="LaButti K.M."/>
            <person name="Schmutz J."/>
            <person name="Jabbour D."/>
            <person name="Luo H."/>
            <person name="Baker S.E."/>
            <person name="Pisabarro A.G."/>
            <person name="Walton J.D."/>
            <person name="Blanchette R.A."/>
            <person name="Henrissat B."/>
            <person name="Martin F."/>
            <person name="Cullen D."/>
            <person name="Hibbett D.S."/>
            <person name="Grigoriev I.V."/>
        </authorList>
    </citation>
    <scope>NUCLEOTIDE SEQUENCE [LARGE SCALE GENOMIC DNA]</scope>
    <source>
        <strain evidence="2">MUCL 33604</strain>
    </source>
</reference>
<gene>
    <name evidence="1" type="ORF">JAAARDRAFT_201188</name>
</gene>
<keyword evidence="2" id="KW-1185">Reference proteome</keyword>
<protein>
    <submittedName>
        <fullName evidence="1">Uncharacterized protein</fullName>
    </submittedName>
</protein>